<dbReference type="EMBL" id="HACM01011753">
    <property type="protein sequence ID" value="CRZ12195.1"/>
    <property type="molecule type" value="Transcribed_RNA"/>
</dbReference>
<sequence length="111" mass="12511">MSCLPRVRARMCSLLAVDVVYKILTRRSSTIPTYIHHNLLYLSKTASGRGRSIFNKSASASVIFDVVRPEYRDVPVNLVLSVRRSKTDLFSMSSVSSGISGDRRWIELSFI</sequence>
<proteinExistence type="predicted"/>
<name>A0A0H5RD58_9EUKA</name>
<evidence type="ECO:0000313" key="1">
    <source>
        <dbReference type="EMBL" id="CRZ12195.1"/>
    </source>
</evidence>
<reference evidence="1" key="1">
    <citation type="submission" date="2015-04" db="EMBL/GenBank/DDBJ databases">
        <title>The genome sequence of the plant pathogenic Rhizarian Plasmodiophora brassicae reveals insights in its biotrophic life cycle and the origin of chitin synthesis.</title>
        <authorList>
            <person name="Schwelm A."/>
            <person name="Fogelqvist J."/>
            <person name="Knaust A."/>
            <person name="Julke S."/>
            <person name="Lilja T."/>
            <person name="Dhandapani V."/>
            <person name="Bonilla-Rosso G."/>
            <person name="Karlsson M."/>
            <person name="Shevchenko A."/>
            <person name="Choi S.R."/>
            <person name="Kim H.G."/>
            <person name="Park J.Y."/>
            <person name="Lim Y.P."/>
            <person name="Ludwig-Muller J."/>
            <person name="Dixelius C."/>
        </authorList>
    </citation>
    <scope>NUCLEOTIDE SEQUENCE</scope>
    <source>
        <tissue evidence="1">Potato root galls</tissue>
    </source>
</reference>
<protein>
    <submittedName>
        <fullName evidence="1">Uncharacterized protein</fullName>
    </submittedName>
</protein>
<accession>A0A0H5RD58</accession>
<feature type="non-terminal residue" evidence="1">
    <location>
        <position position="111"/>
    </location>
</feature>
<organism evidence="1">
    <name type="scientific">Spongospora subterranea</name>
    <dbReference type="NCBI Taxonomy" id="70186"/>
    <lineage>
        <taxon>Eukaryota</taxon>
        <taxon>Sar</taxon>
        <taxon>Rhizaria</taxon>
        <taxon>Endomyxa</taxon>
        <taxon>Phytomyxea</taxon>
        <taxon>Plasmodiophorida</taxon>
        <taxon>Plasmodiophoridae</taxon>
        <taxon>Spongospora</taxon>
    </lineage>
</organism>
<dbReference type="AlphaFoldDB" id="A0A0H5RD58"/>